<evidence type="ECO:0000256" key="2">
    <source>
        <dbReference type="SAM" id="Phobius"/>
    </source>
</evidence>
<protein>
    <recommendedName>
        <fullName evidence="3">Alpha/beta hydrolase fold-3 domain-containing protein</fullName>
    </recommendedName>
</protein>
<comment type="caution">
    <text evidence="4">The sequence shown here is derived from an EMBL/GenBank/DDBJ whole genome shotgun (WGS) entry which is preliminary data.</text>
</comment>
<sequence>MLCALAGIPAALAIVPAAGQVPFALSVLLPTLAPFLVPTALLGALLTLSGMLAGRRPRARAAERIRDLSALALAVLGAVVPGAAYGAVVVTAERAGAPVDLVRTLAPGSMTAPPDRTIPAQDEVHGRLQIWTPPGGAQHAPILFDVHGGGWTTDAQMQATLRNLAQRGWLVVRPEYPLASPGHPTWQEAPRSLARSYAWVARHAGQLGGDPRRISVFGDSAGGGLAVNLADRIAAGTLDGIDAAAEHPERYRTLDARTWAARSDPPTLIIRGGADTFAPPDSVRDFITAARARGAAVTDLRVPLADHAFDAQARESAGYQLVTGAAECFLAEHG</sequence>
<feature type="transmembrane region" description="Helical" evidence="2">
    <location>
        <begin position="68"/>
        <end position="88"/>
    </location>
</feature>
<dbReference type="Proteomes" id="UP000179540">
    <property type="component" value="Unassembled WGS sequence"/>
</dbReference>
<dbReference type="GO" id="GO:0016787">
    <property type="term" value="F:hydrolase activity"/>
    <property type="evidence" value="ECO:0007669"/>
    <property type="project" value="UniProtKB-KW"/>
</dbReference>
<dbReference type="PANTHER" id="PTHR48081">
    <property type="entry name" value="AB HYDROLASE SUPERFAMILY PROTEIN C4A8.06C"/>
    <property type="match status" value="1"/>
</dbReference>
<evidence type="ECO:0000313" key="5">
    <source>
        <dbReference type="Proteomes" id="UP000179540"/>
    </source>
</evidence>
<organism evidence="4 5">
    <name type="scientific">Rothia kristinae</name>
    <dbReference type="NCBI Taxonomy" id="37923"/>
    <lineage>
        <taxon>Bacteria</taxon>
        <taxon>Bacillati</taxon>
        <taxon>Actinomycetota</taxon>
        <taxon>Actinomycetes</taxon>
        <taxon>Micrococcales</taxon>
        <taxon>Micrococcaceae</taxon>
        <taxon>Rothia</taxon>
    </lineage>
</organism>
<feature type="transmembrane region" description="Helical" evidence="2">
    <location>
        <begin position="27"/>
        <end position="48"/>
    </location>
</feature>
<evidence type="ECO:0000256" key="1">
    <source>
        <dbReference type="ARBA" id="ARBA00022801"/>
    </source>
</evidence>
<gene>
    <name evidence="4" type="ORF">BK826_05245</name>
</gene>
<evidence type="ECO:0000259" key="3">
    <source>
        <dbReference type="Pfam" id="PF07859"/>
    </source>
</evidence>
<reference evidence="4 5" key="1">
    <citation type="submission" date="2016-10" db="EMBL/GenBank/DDBJ databases">
        <title>Draft genome sequence of strain LCT isolated from the Shenzhou X spacecraft of China.</title>
        <authorList>
            <person name="Huang B."/>
        </authorList>
    </citation>
    <scope>NUCLEOTIDE SEQUENCE [LARGE SCALE GENOMIC DNA]</scope>
    <source>
        <strain evidence="4 5">LCT-H5</strain>
    </source>
</reference>
<keyword evidence="2" id="KW-0812">Transmembrane</keyword>
<dbReference type="InterPro" id="IPR029058">
    <property type="entry name" value="AB_hydrolase_fold"/>
</dbReference>
<accession>A0A1S2N1A2</accession>
<name>A0A1S2N1A2_9MICC</name>
<dbReference type="AlphaFoldDB" id="A0A1S2N1A2"/>
<feature type="domain" description="Alpha/beta hydrolase fold-3" evidence="3">
    <location>
        <begin position="144"/>
        <end position="235"/>
    </location>
</feature>
<dbReference type="SUPFAM" id="SSF53474">
    <property type="entry name" value="alpha/beta-Hydrolases"/>
    <property type="match status" value="1"/>
</dbReference>
<keyword evidence="1" id="KW-0378">Hydrolase</keyword>
<evidence type="ECO:0000313" key="4">
    <source>
        <dbReference type="EMBL" id="OIJ36093.1"/>
    </source>
</evidence>
<keyword evidence="2" id="KW-0472">Membrane</keyword>
<dbReference type="InterPro" id="IPR050300">
    <property type="entry name" value="GDXG_lipolytic_enzyme"/>
</dbReference>
<dbReference type="Gene3D" id="3.40.50.1820">
    <property type="entry name" value="alpha/beta hydrolase"/>
    <property type="match status" value="1"/>
</dbReference>
<keyword evidence="2" id="KW-1133">Transmembrane helix</keyword>
<dbReference type="Pfam" id="PF07859">
    <property type="entry name" value="Abhydrolase_3"/>
    <property type="match status" value="1"/>
</dbReference>
<dbReference type="EMBL" id="MODZ01000005">
    <property type="protein sequence ID" value="OIJ36093.1"/>
    <property type="molecule type" value="Genomic_DNA"/>
</dbReference>
<dbReference type="InterPro" id="IPR013094">
    <property type="entry name" value="AB_hydrolase_3"/>
</dbReference>
<dbReference type="RefSeq" id="WP_075514699.1">
    <property type="nucleotide sequence ID" value="NZ_MODZ01000005.1"/>
</dbReference>
<proteinExistence type="predicted"/>